<reference evidence="1 2" key="1">
    <citation type="submission" date="2015-06" db="EMBL/GenBank/DDBJ databases">
        <title>Improved classification and identification of acetic acid bacteria using matrix-assisted laser desorption/ionization time-of-flight mass spectrometry; Gluconobacter nephelii and Gluconobacter uchimurae are later heterotypic synonyms of Gluconobacter japonicus and Gluconobacter oxydans, respectively.</title>
        <authorList>
            <person name="Li L."/>
            <person name="Cleenwerck I."/>
            <person name="De Vuyst L."/>
            <person name="Vandamme P."/>
        </authorList>
    </citation>
    <scope>NUCLEOTIDE SEQUENCE [LARGE SCALE GENOMIC DNA]</scope>
    <source>
        <strain evidence="1 2">LMG 1625</strain>
    </source>
</reference>
<evidence type="ECO:0000313" key="1">
    <source>
        <dbReference type="EMBL" id="KXU91666.1"/>
    </source>
</evidence>
<dbReference type="Gene3D" id="3.40.1350.10">
    <property type="match status" value="1"/>
</dbReference>
<name>A0A149Q3B5_9PROT</name>
<dbReference type="InterPro" id="IPR011856">
    <property type="entry name" value="tRNA_endonuc-like_dom_sf"/>
</dbReference>
<proteinExistence type="predicted"/>
<protein>
    <recommendedName>
        <fullName evidence="3">Restriction endonuclease type IV Mrr domain-containing protein</fullName>
    </recommendedName>
</protein>
<dbReference type="EMBL" id="LHZA01000157">
    <property type="protein sequence ID" value="KXU91666.1"/>
    <property type="molecule type" value="Genomic_DNA"/>
</dbReference>
<accession>A0A149Q3B5</accession>
<evidence type="ECO:0008006" key="3">
    <source>
        <dbReference type="Google" id="ProtNLM"/>
    </source>
</evidence>
<sequence>MNYRRHLLALDDDELEQFVLRWAKVMAAPKYHHVERFSGSGDMGRDVVGFLTDQLHDGQWHNYQCKQYGRNLSVGSALLELGKIIHFSHQGAFTLPVEYTFVAPKGLSRPLEELILAPTSLGRH</sequence>
<organism evidence="1 2">
    <name type="scientific">Acetobacter cerevisiae</name>
    <dbReference type="NCBI Taxonomy" id="178900"/>
    <lineage>
        <taxon>Bacteria</taxon>
        <taxon>Pseudomonadati</taxon>
        <taxon>Pseudomonadota</taxon>
        <taxon>Alphaproteobacteria</taxon>
        <taxon>Acetobacterales</taxon>
        <taxon>Acetobacteraceae</taxon>
        <taxon>Acetobacter</taxon>
    </lineage>
</organism>
<dbReference type="GO" id="GO:0003676">
    <property type="term" value="F:nucleic acid binding"/>
    <property type="evidence" value="ECO:0007669"/>
    <property type="project" value="InterPro"/>
</dbReference>
<dbReference type="PATRIC" id="fig|178900.5.peg.360"/>
<dbReference type="AlphaFoldDB" id="A0A149Q3B5"/>
<dbReference type="Proteomes" id="UP000075473">
    <property type="component" value="Unassembled WGS sequence"/>
</dbReference>
<comment type="caution">
    <text evidence="1">The sequence shown here is derived from an EMBL/GenBank/DDBJ whole genome shotgun (WGS) entry which is preliminary data.</text>
</comment>
<evidence type="ECO:0000313" key="2">
    <source>
        <dbReference type="Proteomes" id="UP000075473"/>
    </source>
</evidence>
<gene>
    <name evidence="1" type="ORF">AD928_13105</name>
</gene>